<evidence type="ECO:0000313" key="1">
    <source>
        <dbReference type="EMBL" id="GLG91696.1"/>
    </source>
</evidence>
<organism evidence="1 2">
    <name type="scientific">Sellimonas catena</name>
    <dbReference type="NCBI Taxonomy" id="2994035"/>
    <lineage>
        <taxon>Bacteria</taxon>
        <taxon>Bacillati</taxon>
        <taxon>Bacillota</taxon>
        <taxon>Clostridia</taxon>
        <taxon>Lachnospirales</taxon>
        <taxon>Lachnospiraceae</taxon>
        <taxon>Sellimonas</taxon>
    </lineage>
</organism>
<evidence type="ECO:0000313" key="2">
    <source>
        <dbReference type="Proteomes" id="UP001145094"/>
    </source>
</evidence>
<dbReference type="Proteomes" id="UP001145094">
    <property type="component" value="Unassembled WGS sequence"/>
</dbReference>
<dbReference type="AlphaFoldDB" id="A0A9W6CDK3"/>
<proteinExistence type="predicted"/>
<protein>
    <submittedName>
        <fullName evidence="1">Uncharacterized protein</fullName>
    </submittedName>
</protein>
<gene>
    <name evidence="1" type="ORF">Selli2_31230</name>
</gene>
<dbReference type="SUPFAM" id="SSF53448">
    <property type="entry name" value="Nucleotide-diphospho-sugar transferases"/>
    <property type="match status" value="1"/>
</dbReference>
<dbReference type="EMBL" id="BSCH01000024">
    <property type="protein sequence ID" value="GLG91696.1"/>
    <property type="molecule type" value="Genomic_DNA"/>
</dbReference>
<comment type="caution">
    <text evidence="1">The sequence shown here is derived from an EMBL/GenBank/DDBJ whole genome shotgun (WGS) entry which is preliminary data.</text>
</comment>
<sequence length="113" mass="13509">MFDALDGYHVSTLTTRAEDVDLWFRFFVAGYKGYNIREPLYFVREDSTTFSRRIFMHSFEASKVLYRGIKMLRLPLHYYVFGVKPIISQITPIALKQVFRNSMDIKNKNRREK</sequence>
<reference evidence="1" key="2">
    <citation type="submission" date="2022-11" db="EMBL/GenBank/DDBJ databases">
        <title>Draft genome sequence of Sellimonas catena strain 18CBH55.</title>
        <authorList>
            <person name="Atsushi H."/>
            <person name="Moriya O."/>
            <person name="Mitsuo S."/>
        </authorList>
    </citation>
    <scope>NUCLEOTIDE SEQUENCE</scope>
    <source>
        <strain evidence="1">18CBH55</strain>
    </source>
</reference>
<dbReference type="InterPro" id="IPR029044">
    <property type="entry name" value="Nucleotide-diphossugar_trans"/>
</dbReference>
<reference evidence="1" key="1">
    <citation type="submission" date="2022-11" db="EMBL/GenBank/DDBJ databases">
        <title>Draft genome sequence of Sellimonas catena strain 18CBH55.</title>
        <authorList>
            <person name="Hisatomi A."/>
            <person name="Ohkuma M."/>
            <person name="Sakamoto M."/>
        </authorList>
    </citation>
    <scope>NUCLEOTIDE SEQUENCE</scope>
    <source>
        <strain evidence="1">18CBH55</strain>
    </source>
</reference>
<name>A0A9W6CDK3_9FIRM</name>
<accession>A0A9W6CDK3</accession>
<reference evidence="1" key="3">
    <citation type="journal article" date="2023" name="Int. J. Syst. Evol. Microbiol.">
        <title>Sellimonas catena sp. nov., isolated from human faeces.</title>
        <authorList>
            <person name="Hisatomi A."/>
            <person name="Ohkuma M."/>
            <person name="Sakamoto M."/>
        </authorList>
    </citation>
    <scope>NUCLEOTIDE SEQUENCE</scope>
    <source>
        <strain evidence="1">18CBH55</strain>
    </source>
</reference>